<evidence type="ECO:0000313" key="1">
    <source>
        <dbReference type="EMBL" id="KAK3751902.1"/>
    </source>
</evidence>
<protein>
    <submittedName>
        <fullName evidence="1">Uncharacterized protein</fullName>
    </submittedName>
</protein>
<accession>A0AAE0YNG7</accession>
<sequence length="74" mass="8438">MGMKPLCRKNGERGEGWSRDGISGLLSCVVLWNMTGMFLTHDQLRRIGLAKCTNTLCIMQRNSMERTRNCFLLS</sequence>
<dbReference type="AlphaFoldDB" id="A0AAE0YNG7"/>
<comment type="caution">
    <text evidence="1">The sequence shown here is derived from an EMBL/GenBank/DDBJ whole genome shotgun (WGS) entry which is preliminary data.</text>
</comment>
<dbReference type="EMBL" id="JAWDGP010005804">
    <property type="protein sequence ID" value="KAK3751902.1"/>
    <property type="molecule type" value="Genomic_DNA"/>
</dbReference>
<keyword evidence="2" id="KW-1185">Reference proteome</keyword>
<reference evidence="1" key="1">
    <citation type="journal article" date="2023" name="G3 (Bethesda)">
        <title>A reference genome for the long-term kleptoplast-retaining sea slug Elysia crispata morphotype clarki.</title>
        <authorList>
            <person name="Eastman K.E."/>
            <person name="Pendleton A.L."/>
            <person name="Shaikh M.A."/>
            <person name="Suttiyut T."/>
            <person name="Ogas R."/>
            <person name="Tomko P."/>
            <person name="Gavelis G."/>
            <person name="Widhalm J.R."/>
            <person name="Wisecaver J.H."/>
        </authorList>
    </citation>
    <scope>NUCLEOTIDE SEQUENCE</scope>
    <source>
        <strain evidence="1">ECLA1</strain>
    </source>
</reference>
<evidence type="ECO:0000313" key="2">
    <source>
        <dbReference type="Proteomes" id="UP001283361"/>
    </source>
</evidence>
<organism evidence="1 2">
    <name type="scientific">Elysia crispata</name>
    <name type="common">lettuce slug</name>
    <dbReference type="NCBI Taxonomy" id="231223"/>
    <lineage>
        <taxon>Eukaryota</taxon>
        <taxon>Metazoa</taxon>
        <taxon>Spiralia</taxon>
        <taxon>Lophotrochozoa</taxon>
        <taxon>Mollusca</taxon>
        <taxon>Gastropoda</taxon>
        <taxon>Heterobranchia</taxon>
        <taxon>Euthyneura</taxon>
        <taxon>Panpulmonata</taxon>
        <taxon>Sacoglossa</taxon>
        <taxon>Placobranchoidea</taxon>
        <taxon>Plakobranchidae</taxon>
        <taxon>Elysia</taxon>
    </lineage>
</organism>
<gene>
    <name evidence="1" type="ORF">RRG08_047175</name>
</gene>
<name>A0AAE0YNG7_9GAST</name>
<dbReference type="Proteomes" id="UP001283361">
    <property type="component" value="Unassembled WGS sequence"/>
</dbReference>
<proteinExistence type="predicted"/>